<reference evidence="2" key="1">
    <citation type="submission" date="2013-09" db="EMBL/GenBank/DDBJ databases">
        <title>Corchorus olitorius genome sequencing.</title>
        <authorList>
            <person name="Alam M."/>
            <person name="Haque M.S."/>
            <person name="Islam M.S."/>
            <person name="Emdad E.M."/>
            <person name="Islam M.M."/>
            <person name="Ahmed B."/>
            <person name="Halim A."/>
            <person name="Hossen Q.M.M."/>
            <person name="Hossain M.Z."/>
            <person name="Ahmed R."/>
            <person name="Khan M.M."/>
            <person name="Islam R."/>
            <person name="Rashid M.M."/>
            <person name="Khan S.A."/>
            <person name="Rahman M.S."/>
            <person name="Alam M."/>
            <person name="Yahiya A.S."/>
            <person name="Khan M.S."/>
            <person name="Azam M.S."/>
            <person name="Haque T."/>
            <person name="Lashkar M.Z.H."/>
            <person name="Akhand A.I."/>
            <person name="Morshed G."/>
            <person name="Roy S."/>
            <person name="Uddin K.S."/>
            <person name="Rabeya T."/>
            <person name="Hossain A.S."/>
            <person name="Chowdhury A."/>
            <person name="Snigdha A.R."/>
            <person name="Mortoza M.S."/>
            <person name="Matin S.A."/>
            <person name="Hoque S.M.E."/>
            <person name="Islam M.K."/>
            <person name="Roy D.K."/>
            <person name="Haider R."/>
            <person name="Moosa M.M."/>
            <person name="Elias S.M."/>
            <person name="Hasan A.M."/>
            <person name="Jahan S."/>
            <person name="Shafiuddin M."/>
            <person name="Mahmood N."/>
            <person name="Shommy N.S."/>
        </authorList>
    </citation>
    <scope>NUCLEOTIDE SEQUENCE [LARGE SCALE GENOMIC DNA]</scope>
    <source>
        <strain evidence="2">cv. O-4</strain>
    </source>
</reference>
<dbReference type="AlphaFoldDB" id="A0A1R3H671"/>
<dbReference type="OrthoDB" id="1000546at2759"/>
<evidence type="ECO:0000313" key="2">
    <source>
        <dbReference type="Proteomes" id="UP000187203"/>
    </source>
</evidence>
<name>A0A1R3H671_9ROSI</name>
<proteinExistence type="predicted"/>
<sequence>MADVFSLTTLHETVLCPPKPKTNRALTPFSAVVPARFMAVARARLNINITLETILEEENEEEIMDQVSQNTLSTTTFLSTCFLEVKNTLPSYNHNCKCAF</sequence>
<protein>
    <submittedName>
        <fullName evidence="1">Uncharacterized protein</fullName>
    </submittedName>
</protein>
<comment type="caution">
    <text evidence="1">The sequence shown here is derived from an EMBL/GenBank/DDBJ whole genome shotgun (WGS) entry which is preliminary data.</text>
</comment>
<evidence type="ECO:0000313" key="1">
    <source>
        <dbReference type="EMBL" id="OMO65760.1"/>
    </source>
</evidence>
<accession>A0A1R3H671</accession>
<dbReference type="Proteomes" id="UP000187203">
    <property type="component" value="Unassembled WGS sequence"/>
</dbReference>
<keyword evidence="2" id="KW-1185">Reference proteome</keyword>
<dbReference type="EMBL" id="AWUE01020810">
    <property type="protein sequence ID" value="OMO65760.1"/>
    <property type="molecule type" value="Genomic_DNA"/>
</dbReference>
<gene>
    <name evidence="1" type="ORF">COLO4_31023</name>
</gene>
<organism evidence="1 2">
    <name type="scientific">Corchorus olitorius</name>
    <dbReference type="NCBI Taxonomy" id="93759"/>
    <lineage>
        <taxon>Eukaryota</taxon>
        <taxon>Viridiplantae</taxon>
        <taxon>Streptophyta</taxon>
        <taxon>Embryophyta</taxon>
        <taxon>Tracheophyta</taxon>
        <taxon>Spermatophyta</taxon>
        <taxon>Magnoliopsida</taxon>
        <taxon>eudicotyledons</taxon>
        <taxon>Gunneridae</taxon>
        <taxon>Pentapetalae</taxon>
        <taxon>rosids</taxon>
        <taxon>malvids</taxon>
        <taxon>Malvales</taxon>
        <taxon>Malvaceae</taxon>
        <taxon>Grewioideae</taxon>
        <taxon>Apeibeae</taxon>
        <taxon>Corchorus</taxon>
    </lineage>
</organism>